<accession>B9LZP5</accession>
<dbReference type="Proteomes" id="UP000007721">
    <property type="component" value="Chromosome"/>
</dbReference>
<sequence length="709" mass="79246">MKFAGPFKHTGLPLALFFCRCLAGAGLLILCLLDAAEATAQELARLQRVEVGQQASSTRLDLKLDQATTYTVAESANRIRLTLKDTDGPLFRKLNTYTDSHISGIRFSQRGKDLQITIGTRDAVPCLRIMDLAEGILTVNVGKENGQPAVPAIVPGRELILQGTARLVTDFDPPLKAEIPFVPTDPDQLQKVAVDAEVKLFQRGESFLYKEMGAEAAEIFAWFTGRDTPLRPLACYRLGESLYLLGKYDAALNAFREGEQRWPAYMAFNPATTFYFADSIARMGNLADGRKMLARLIAQLAEKTYAPLLLDRLADILARNGRDKEAVAIFGTIAEGFPETEAAYHALLKLADRRLFSVSADTYQPLAEQYRSIHRAAGAVSLRDDANFKAALMESLYGQADKALAAVIQYEKQYPQGTFVTIAHSMRQELLLQVYLEMYRAKNYPGLIDLAQQNRDYLARCFSDEMFIHRLAEAFSHLQRPAGKVELFNHLAERDWTERAAPFIYGQIVDTSMAMGNLAMADLTAANFLRRFPNHPDYRHMLEHRGEIAFLKKNLPGVVAELFWLAKPKEKAAQLNSYYYLGKALTAQKDYKRGEKVLGQFVDGLSQSKASSTFAGDAYFTLGTARRGRGDHRGAMAAYVAGLEVAGGGMKEQFLFAMGEMELQMKNYGEAKGHWNRILKEGTDPVWRRMAEQGLGDLQWKEKMETLTR</sequence>
<dbReference type="InterPro" id="IPR011990">
    <property type="entry name" value="TPR-like_helical_dom_sf"/>
</dbReference>
<name>B9LZP5_GEODF</name>
<dbReference type="InterPro" id="IPR019734">
    <property type="entry name" value="TPR_rpt"/>
</dbReference>
<dbReference type="AlphaFoldDB" id="B9LZP5"/>
<dbReference type="STRING" id="316067.Geob_0490"/>
<dbReference type="Gene3D" id="1.25.40.10">
    <property type="entry name" value="Tetratricopeptide repeat domain"/>
    <property type="match status" value="2"/>
</dbReference>
<dbReference type="HOGENOM" id="CLU_386741_0_0_7"/>
<evidence type="ECO:0000313" key="1">
    <source>
        <dbReference type="EMBL" id="ACM18859.1"/>
    </source>
</evidence>
<keyword evidence="2" id="KW-1185">Reference proteome</keyword>
<dbReference type="SMART" id="SM00028">
    <property type="entry name" value="TPR"/>
    <property type="match status" value="3"/>
</dbReference>
<dbReference type="KEGG" id="geo:Geob_0490"/>
<dbReference type="eggNOG" id="COG1729">
    <property type="taxonomic scope" value="Bacteria"/>
</dbReference>
<reference evidence="1 2" key="1">
    <citation type="submission" date="2009-01" db="EMBL/GenBank/DDBJ databases">
        <title>Complete sequence of Geobacter sp. FRC-32.</title>
        <authorList>
            <consortium name="US DOE Joint Genome Institute"/>
            <person name="Lucas S."/>
            <person name="Copeland A."/>
            <person name="Lapidus A."/>
            <person name="Glavina del Rio T."/>
            <person name="Dalin E."/>
            <person name="Tice H."/>
            <person name="Bruce D."/>
            <person name="Goodwin L."/>
            <person name="Pitluck S."/>
            <person name="Saunders E."/>
            <person name="Brettin T."/>
            <person name="Detter J.C."/>
            <person name="Han C."/>
            <person name="Larimer F."/>
            <person name="Land M."/>
            <person name="Hauser L."/>
            <person name="Kyrpides N."/>
            <person name="Ovchinnikova G."/>
            <person name="Kostka J."/>
            <person name="Richardson P."/>
        </authorList>
    </citation>
    <scope>NUCLEOTIDE SEQUENCE [LARGE SCALE GENOMIC DNA]</scope>
    <source>
        <strain evidence="2">DSM 22248 / JCM 15807 / FRC-32</strain>
    </source>
</reference>
<evidence type="ECO:0000313" key="2">
    <source>
        <dbReference type="Proteomes" id="UP000007721"/>
    </source>
</evidence>
<evidence type="ECO:0008006" key="3">
    <source>
        <dbReference type="Google" id="ProtNLM"/>
    </source>
</evidence>
<proteinExistence type="predicted"/>
<dbReference type="SUPFAM" id="SSF48452">
    <property type="entry name" value="TPR-like"/>
    <property type="match status" value="2"/>
</dbReference>
<organism evidence="1 2">
    <name type="scientific">Geotalea daltonii (strain DSM 22248 / JCM 15807 / FRC-32)</name>
    <name type="common">Geobacter daltonii</name>
    <dbReference type="NCBI Taxonomy" id="316067"/>
    <lineage>
        <taxon>Bacteria</taxon>
        <taxon>Pseudomonadati</taxon>
        <taxon>Thermodesulfobacteriota</taxon>
        <taxon>Desulfuromonadia</taxon>
        <taxon>Geobacterales</taxon>
        <taxon>Geobacteraceae</taxon>
        <taxon>Geotalea</taxon>
    </lineage>
</organism>
<dbReference type="RefSeq" id="WP_012645588.1">
    <property type="nucleotide sequence ID" value="NC_011979.1"/>
</dbReference>
<dbReference type="EMBL" id="CP001390">
    <property type="protein sequence ID" value="ACM18859.1"/>
    <property type="molecule type" value="Genomic_DNA"/>
</dbReference>
<protein>
    <recommendedName>
        <fullName evidence="3">Tetratricopeptide repeat protein</fullName>
    </recommendedName>
</protein>
<gene>
    <name evidence="1" type="ordered locus">Geob_0490</name>
</gene>